<dbReference type="AlphaFoldDB" id="A0A1W4WVD6"/>
<dbReference type="Proteomes" id="UP000192223">
    <property type="component" value="Unplaced"/>
</dbReference>
<keyword evidence="1" id="KW-1185">Reference proteome</keyword>
<dbReference type="KEGG" id="apln:108736246"/>
<organism evidence="1 2">
    <name type="scientific">Agrilus planipennis</name>
    <name type="common">Emerald ash borer</name>
    <name type="synonym">Agrilus marcopoli</name>
    <dbReference type="NCBI Taxonomy" id="224129"/>
    <lineage>
        <taxon>Eukaryota</taxon>
        <taxon>Metazoa</taxon>
        <taxon>Ecdysozoa</taxon>
        <taxon>Arthropoda</taxon>
        <taxon>Hexapoda</taxon>
        <taxon>Insecta</taxon>
        <taxon>Pterygota</taxon>
        <taxon>Neoptera</taxon>
        <taxon>Endopterygota</taxon>
        <taxon>Coleoptera</taxon>
        <taxon>Polyphaga</taxon>
        <taxon>Elateriformia</taxon>
        <taxon>Buprestoidea</taxon>
        <taxon>Buprestidae</taxon>
        <taxon>Agrilinae</taxon>
        <taxon>Agrilus</taxon>
    </lineage>
</organism>
<dbReference type="RefSeq" id="XP_018324108.1">
    <property type="nucleotide sequence ID" value="XM_018468606.1"/>
</dbReference>
<keyword evidence="2" id="KW-0401">Integrin</keyword>
<proteinExistence type="predicted"/>
<keyword evidence="2" id="KW-0418">Kinase</keyword>
<dbReference type="GO" id="GO:0016301">
    <property type="term" value="F:kinase activity"/>
    <property type="evidence" value="ECO:0007669"/>
    <property type="project" value="UniProtKB-KW"/>
</dbReference>
<name>A0A1W4WVD6_AGRPL</name>
<dbReference type="GeneID" id="108736246"/>
<sequence length="30" mass="3637">MEDIFQWCREGNAMQVRVWLDDTEHDLNQG</sequence>
<dbReference type="GO" id="GO:0007229">
    <property type="term" value="P:integrin-mediated signaling pathway"/>
    <property type="evidence" value="ECO:0007669"/>
    <property type="project" value="UniProtKB-KW"/>
</dbReference>
<dbReference type="CTD" id="3611"/>
<protein>
    <submittedName>
        <fullName evidence="2">Integrin-linked protein kinase homolog pat-4</fullName>
    </submittedName>
</protein>
<evidence type="ECO:0000313" key="1">
    <source>
        <dbReference type="Proteomes" id="UP000192223"/>
    </source>
</evidence>
<dbReference type="InParanoid" id="A0A1W4WVD6"/>
<keyword evidence="2" id="KW-0808">Transferase</keyword>
<gene>
    <name evidence="2" type="primary">LOC108736246</name>
</gene>
<dbReference type="STRING" id="224129.A0A1W4WVD6"/>
<accession>A0A1W4WVD6</accession>
<dbReference type="OrthoDB" id="7672331at2759"/>
<evidence type="ECO:0000313" key="2">
    <source>
        <dbReference type="RefSeq" id="XP_018324108.1"/>
    </source>
</evidence>
<reference evidence="2" key="1">
    <citation type="submission" date="2025-08" db="UniProtKB">
        <authorList>
            <consortium name="RefSeq"/>
        </authorList>
    </citation>
    <scope>IDENTIFICATION</scope>
    <source>
        <tissue evidence="2">Entire body</tissue>
    </source>
</reference>